<evidence type="ECO:0000313" key="1">
    <source>
        <dbReference type="EMBL" id="RKX70258.1"/>
    </source>
</evidence>
<proteinExistence type="predicted"/>
<dbReference type="Proteomes" id="UP000268469">
    <property type="component" value="Unassembled WGS sequence"/>
</dbReference>
<evidence type="ECO:0000313" key="2">
    <source>
        <dbReference type="Proteomes" id="UP000268469"/>
    </source>
</evidence>
<protein>
    <recommendedName>
        <fullName evidence="3">Cell division protein FtsL</fullName>
    </recommendedName>
</protein>
<reference evidence="1 2" key="1">
    <citation type="submission" date="2018-06" db="EMBL/GenBank/DDBJ databases">
        <title>Extensive metabolic versatility and redundancy in microbially diverse, dynamic hydrothermal sediments.</title>
        <authorList>
            <person name="Dombrowski N."/>
            <person name="Teske A."/>
            <person name="Baker B.J."/>
        </authorList>
    </citation>
    <scope>NUCLEOTIDE SEQUENCE [LARGE SCALE GENOMIC DNA]</scope>
    <source>
        <strain evidence="1">B36_G15</strain>
    </source>
</reference>
<comment type="caution">
    <text evidence="1">The sequence shown here is derived from an EMBL/GenBank/DDBJ whole genome shotgun (WGS) entry which is preliminary data.</text>
</comment>
<organism evidence="1 2">
    <name type="scientific">candidate division WOR-3 bacterium</name>
    <dbReference type="NCBI Taxonomy" id="2052148"/>
    <lineage>
        <taxon>Bacteria</taxon>
        <taxon>Bacteria division WOR-3</taxon>
    </lineage>
</organism>
<gene>
    <name evidence="1" type="ORF">DRP53_05650</name>
</gene>
<sequence length="84" mass="9866">MKIIGYLFIAILILFAYVWKESKLTQFSIELERLKTERECLVGERERLLGILSVEASVVEMERKALQLGLVFPSRDDIVEVWHR</sequence>
<evidence type="ECO:0008006" key="3">
    <source>
        <dbReference type="Google" id="ProtNLM"/>
    </source>
</evidence>
<name>A0A660SHL3_UNCW3</name>
<dbReference type="AlphaFoldDB" id="A0A660SHL3"/>
<accession>A0A660SHL3</accession>
<dbReference type="EMBL" id="QNBE01000045">
    <property type="protein sequence ID" value="RKX70258.1"/>
    <property type="molecule type" value="Genomic_DNA"/>
</dbReference>